<feature type="region of interest" description="Disordered" evidence="2">
    <location>
        <begin position="1"/>
        <end position="29"/>
    </location>
</feature>
<comment type="caution">
    <text evidence="3">The sequence shown here is derived from an EMBL/GenBank/DDBJ whole genome shotgun (WGS) entry which is preliminary data.</text>
</comment>
<feature type="compositionally biased region" description="Basic and acidic residues" evidence="2">
    <location>
        <begin position="143"/>
        <end position="152"/>
    </location>
</feature>
<evidence type="ECO:0000256" key="1">
    <source>
        <dbReference type="SAM" id="Coils"/>
    </source>
</evidence>
<dbReference type="AlphaFoldDB" id="A0A9W7BZA9"/>
<evidence type="ECO:0000256" key="2">
    <source>
        <dbReference type="SAM" id="MobiDB-lite"/>
    </source>
</evidence>
<accession>A0A9W7BZA9</accession>
<dbReference type="Proteomes" id="UP001162640">
    <property type="component" value="Unassembled WGS sequence"/>
</dbReference>
<name>A0A9W7BZA9_9STRA</name>
<sequence>MGKSKMPREPVQRGPTEKAPSTSHNERFCGPNKTAFLIRIRNREQMIERNSRTSLPTNHPAIQEIVKKRLKARTKMGGVKANQTSSWPCDPITAQKQRHLQKALLLPEGEVVGGGVSMTMVGGEMYITSQQRSLGSVHAPRSKPYDHNDRDADRGKISSIDLILERREKLKDEMKAIDEAMDRRKHEMEPVMLTVPAGLSLGGVVRPSTSLGFSRTMFEQKDSTFGRGGGTTGVV</sequence>
<reference evidence="4" key="1">
    <citation type="journal article" date="2023" name="Commun. Biol.">
        <title>Genome analysis of Parmales, the sister group of diatoms, reveals the evolutionary specialization of diatoms from phago-mixotrophs to photoautotrophs.</title>
        <authorList>
            <person name="Ban H."/>
            <person name="Sato S."/>
            <person name="Yoshikawa S."/>
            <person name="Yamada K."/>
            <person name="Nakamura Y."/>
            <person name="Ichinomiya M."/>
            <person name="Sato N."/>
            <person name="Blanc-Mathieu R."/>
            <person name="Endo H."/>
            <person name="Kuwata A."/>
            <person name="Ogata H."/>
        </authorList>
    </citation>
    <scope>NUCLEOTIDE SEQUENCE [LARGE SCALE GENOMIC DNA]</scope>
</reference>
<feature type="region of interest" description="Disordered" evidence="2">
    <location>
        <begin position="132"/>
        <end position="152"/>
    </location>
</feature>
<organism evidence="3 4">
    <name type="scientific">Triparma laevis f. inornata</name>
    <dbReference type="NCBI Taxonomy" id="1714386"/>
    <lineage>
        <taxon>Eukaryota</taxon>
        <taxon>Sar</taxon>
        <taxon>Stramenopiles</taxon>
        <taxon>Ochrophyta</taxon>
        <taxon>Bolidophyceae</taxon>
        <taxon>Parmales</taxon>
        <taxon>Triparmaceae</taxon>
        <taxon>Triparma</taxon>
    </lineage>
</organism>
<keyword evidence="1" id="KW-0175">Coiled coil</keyword>
<proteinExistence type="predicted"/>
<evidence type="ECO:0000313" key="3">
    <source>
        <dbReference type="EMBL" id="GMH95438.1"/>
    </source>
</evidence>
<feature type="compositionally biased region" description="Basic and acidic residues" evidence="2">
    <location>
        <begin position="1"/>
        <end position="11"/>
    </location>
</feature>
<dbReference type="EMBL" id="BLQM01000607">
    <property type="protein sequence ID" value="GMH95438.1"/>
    <property type="molecule type" value="Genomic_DNA"/>
</dbReference>
<gene>
    <name evidence="3" type="ORF">TL16_g13159</name>
</gene>
<protein>
    <submittedName>
        <fullName evidence="3">Uncharacterized protein</fullName>
    </submittedName>
</protein>
<evidence type="ECO:0000313" key="4">
    <source>
        <dbReference type="Proteomes" id="UP001162640"/>
    </source>
</evidence>
<feature type="coiled-coil region" evidence="1">
    <location>
        <begin position="160"/>
        <end position="187"/>
    </location>
</feature>